<sequence>MKRTIIFTLTFILFASGLIYLFTYTPELSDKHGVVDSKLYLGNSKKQPLIVAFGGGGGGNDWIRNYLKGKRDTLNQMGYAVLAVGYFNAYETQQYLDRISLDAIRDTIISVASHPKIDAERIILLGGSRGGELALNLASRFDDIKGVIALSTSNVSFPAITWSANTSSWMYKNKEVPYVPAPFKTILPAIKGDLYTAHSMILEDKKAVKNAEIQVENINGPILVLSGKLDKEWPAPEMSDQIISRLQKNNFNYYYSHIMLDGGHTAPLNHFDLVYSFLEEHFPTHQNKNP</sequence>
<reference evidence="2 3" key="1">
    <citation type="submission" date="2020-04" db="EMBL/GenBank/DDBJ databases">
        <title>Flammeovirgaceae bacterium KN852 isolated from deep sea.</title>
        <authorList>
            <person name="Zhang D.-C."/>
        </authorList>
    </citation>
    <scope>NUCLEOTIDE SEQUENCE [LARGE SCALE GENOMIC DNA]</scope>
    <source>
        <strain evidence="2 3">KN852</strain>
    </source>
</reference>
<dbReference type="EMBL" id="JABBNU010000015">
    <property type="protein sequence ID" value="NMM50675.1"/>
    <property type="molecule type" value="Genomic_DNA"/>
</dbReference>
<dbReference type="AlphaFoldDB" id="A0A848J5C3"/>
<proteinExistence type="predicted"/>
<dbReference type="InterPro" id="IPR014940">
    <property type="entry name" value="BAAT_C"/>
</dbReference>
<accession>A0A848J5C3</accession>
<dbReference type="PANTHER" id="PTHR10824">
    <property type="entry name" value="ACYL-COENZYME A THIOESTERASE-RELATED"/>
    <property type="match status" value="1"/>
</dbReference>
<dbReference type="GO" id="GO:0047617">
    <property type="term" value="F:fatty acyl-CoA hydrolase activity"/>
    <property type="evidence" value="ECO:0007669"/>
    <property type="project" value="TreeGrafter"/>
</dbReference>
<protein>
    <submittedName>
        <fullName evidence="2">Alpha/beta hydrolase</fullName>
    </submittedName>
</protein>
<dbReference type="GO" id="GO:0006631">
    <property type="term" value="P:fatty acid metabolic process"/>
    <property type="evidence" value="ECO:0007669"/>
    <property type="project" value="TreeGrafter"/>
</dbReference>
<dbReference type="GO" id="GO:0006637">
    <property type="term" value="P:acyl-CoA metabolic process"/>
    <property type="evidence" value="ECO:0007669"/>
    <property type="project" value="TreeGrafter"/>
</dbReference>
<dbReference type="Pfam" id="PF08840">
    <property type="entry name" value="BAAT_C"/>
    <property type="match status" value="1"/>
</dbReference>
<keyword evidence="3" id="KW-1185">Reference proteome</keyword>
<evidence type="ECO:0000259" key="1">
    <source>
        <dbReference type="Pfam" id="PF08840"/>
    </source>
</evidence>
<gene>
    <name evidence="2" type="ORF">HH304_19855</name>
</gene>
<feature type="domain" description="BAAT/Acyl-CoA thioester hydrolase C-terminal" evidence="1">
    <location>
        <begin position="108"/>
        <end position="265"/>
    </location>
</feature>
<dbReference type="RefSeq" id="WP_169685043.1">
    <property type="nucleotide sequence ID" value="NZ_JABBNU010000015.1"/>
</dbReference>
<dbReference type="Proteomes" id="UP000559010">
    <property type="component" value="Unassembled WGS sequence"/>
</dbReference>
<evidence type="ECO:0000313" key="2">
    <source>
        <dbReference type="EMBL" id="NMM50675.1"/>
    </source>
</evidence>
<dbReference type="PANTHER" id="PTHR10824:SF4">
    <property type="entry name" value="ACYL-COENZYME A THIOESTERASE 1-LIKE"/>
    <property type="match status" value="1"/>
</dbReference>
<dbReference type="Gene3D" id="3.40.50.1820">
    <property type="entry name" value="alpha/beta hydrolase"/>
    <property type="match status" value="1"/>
</dbReference>
<organism evidence="2 3">
    <name type="scientific">Marinigracilibium pacificum</name>
    <dbReference type="NCBI Taxonomy" id="2729599"/>
    <lineage>
        <taxon>Bacteria</taxon>
        <taxon>Pseudomonadati</taxon>
        <taxon>Bacteroidota</taxon>
        <taxon>Cytophagia</taxon>
        <taxon>Cytophagales</taxon>
        <taxon>Flammeovirgaceae</taxon>
        <taxon>Marinigracilibium</taxon>
    </lineage>
</organism>
<dbReference type="InterPro" id="IPR029058">
    <property type="entry name" value="AB_hydrolase_fold"/>
</dbReference>
<comment type="caution">
    <text evidence="2">The sequence shown here is derived from an EMBL/GenBank/DDBJ whole genome shotgun (WGS) entry which is preliminary data.</text>
</comment>
<evidence type="ECO:0000313" key="3">
    <source>
        <dbReference type="Proteomes" id="UP000559010"/>
    </source>
</evidence>
<dbReference type="SUPFAM" id="SSF53474">
    <property type="entry name" value="alpha/beta-Hydrolases"/>
    <property type="match status" value="1"/>
</dbReference>
<name>A0A848J5C3_9BACT</name>
<keyword evidence="2" id="KW-0378">Hydrolase</keyword>